<feature type="compositionally biased region" description="Basic and acidic residues" evidence="1">
    <location>
        <begin position="1"/>
        <end position="16"/>
    </location>
</feature>
<keyword evidence="3" id="KW-1185">Reference proteome</keyword>
<evidence type="ECO:0000313" key="2">
    <source>
        <dbReference type="EMBL" id="MCI17788.1"/>
    </source>
</evidence>
<name>A0A392Q135_9FABA</name>
<dbReference type="EMBL" id="LXQA010107043">
    <property type="protein sequence ID" value="MCI17788.1"/>
    <property type="molecule type" value="Genomic_DNA"/>
</dbReference>
<sequence length="67" mass="7664">MDFDSKKDKGKEKAPTESELPEYVLKMQEYIAAQRTRQDAMDVKVDTLVENQKDISSKLATLMSNKP</sequence>
<dbReference type="Proteomes" id="UP000265520">
    <property type="component" value="Unassembled WGS sequence"/>
</dbReference>
<dbReference type="AlphaFoldDB" id="A0A392Q135"/>
<evidence type="ECO:0000256" key="1">
    <source>
        <dbReference type="SAM" id="MobiDB-lite"/>
    </source>
</evidence>
<comment type="caution">
    <text evidence="2">The sequence shown here is derived from an EMBL/GenBank/DDBJ whole genome shotgun (WGS) entry which is preliminary data.</text>
</comment>
<evidence type="ECO:0000313" key="3">
    <source>
        <dbReference type="Proteomes" id="UP000265520"/>
    </source>
</evidence>
<organism evidence="2 3">
    <name type="scientific">Trifolium medium</name>
    <dbReference type="NCBI Taxonomy" id="97028"/>
    <lineage>
        <taxon>Eukaryota</taxon>
        <taxon>Viridiplantae</taxon>
        <taxon>Streptophyta</taxon>
        <taxon>Embryophyta</taxon>
        <taxon>Tracheophyta</taxon>
        <taxon>Spermatophyta</taxon>
        <taxon>Magnoliopsida</taxon>
        <taxon>eudicotyledons</taxon>
        <taxon>Gunneridae</taxon>
        <taxon>Pentapetalae</taxon>
        <taxon>rosids</taxon>
        <taxon>fabids</taxon>
        <taxon>Fabales</taxon>
        <taxon>Fabaceae</taxon>
        <taxon>Papilionoideae</taxon>
        <taxon>50 kb inversion clade</taxon>
        <taxon>NPAAA clade</taxon>
        <taxon>Hologalegina</taxon>
        <taxon>IRL clade</taxon>
        <taxon>Trifolieae</taxon>
        <taxon>Trifolium</taxon>
    </lineage>
</organism>
<reference evidence="2 3" key="1">
    <citation type="journal article" date="2018" name="Front. Plant Sci.">
        <title>Red Clover (Trifolium pratense) and Zigzag Clover (T. medium) - A Picture of Genomic Similarities and Differences.</title>
        <authorList>
            <person name="Dluhosova J."/>
            <person name="Istvanek J."/>
            <person name="Nedelnik J."/>
            <person name="Repkova J."/>
        </authorList>
    </citation>
    <scope>NUCLEOTIDE SEQUENCE [LARGE SCALE GENOMIC DNA]</scope>
    <source>
        <strain evidence="3">cv. 10/8</strain>
        <tissue evidence="2">Leaf</tissue>
    </source>
</reference>
<protein>
    <submittedName>
        <fullName evidence="2">Uncharacterized protein</fullName>
    </submittedName>
</protein>
<accession>A0A392Q135</accession>
<proteinExistence type="predicted"/>
<feature type="region of interest" description="Disordered" evidence="1">
    <location>
        <begin position="1"/>
        <end position="20"/>
    </location>
</feature>